<name>A0AAD9LDV6_BABDI</name>
<evidence type="ECO:0000313" key="2">
    <source>
        <dbReference type="EMBL" id="KAK1932766.1"/>
    </source>
</evidence>
<dbReference type="InterPro" id="IPR014044">
    <property type="entry name" value="CAP_dom"/>
</dbReference>
<dbReference type="PRINTS" id="PR00837">
    <property type="entry name" value="V5TPXLIKE"/>
</dbReference>
<accession>A0AAD9LDV6</accession>
<organism evidence="2 3">
    <name type="scientific">Babesia divergens</name>
    <dbReference type="NCBI Taxonomy" id="32595"/>
    <lineage>
        <taxon>Eukaryota</taxon>
        <taxon>Sar</taxon>
        <taxon>Alveolata</taxon>
        <taxon>Apicomplexa</taxon>
        <taxon>Aconoidasida</taxon>
        <taxon>Piroplasmida</taxon>
        <taxon>Babesiidae</taxon>
        <taxon>Babesia</taxon>
    </lineage>
</organism>
<dbReference type="Gene3D" id="3.40.33.10">
    <property type="entry name" value="CAP"/>
    <property type="match status" value="1"/>
</dbReference>
<dbReference type="SMART" id="SM00198">
    <property type="entry name" value="SCP"/>
    <property type="match status" value="1"/>
</dbReference>
<dbReference type="Proteomes" id="UP001195914">
    <property type="component" value="Unassembled WGS sequence"/>
</dbReference>
<proteinExistence type="predicted"/>
<dbReference type="Pfam" id="PF00188">
    <property type="entry name" value="CAP"/>
    <property type="match status" value="1"/>
</dbReference>
<reference evidence="2" key="2">
    <citation type="submission" date="2021-05" db="EMBL/GenBank/DDBJ databases">
        <authorList>
            <person name="Pain A."/>
        </authorList>
    </citation>
    <scope>NUCLEOTIDE SEQUENCE</scope>
    <source>
        <strain evidence="2">1802A</strain>
    </source>
</reference>
<dbReference type="InterPro" id="IPR035940">
    <property type="entry name" value="CAP_sf"/>
</dbReference>
<keyword evidence="3" id="KW-1185">Reference proteome</keyword>
<reference evidence="2" key="1">
    <citation type="journal article" date="2014" name="Nucleic Acids Res.">
        <title>The evolutionary dynamics of variant antigen genes in Babesia reveal a history of genomic innovation underlying host-parasite interaction.</title>
        <authorList>
            <person name="Jackson A.P."/>
            <person name="Otto T.D."/>
            <person name="Darby A."/>
            <person name="Ramaprasad A."/>
            <person name="Xia D."/>
            <person name="Echaide I.E."/>
            <person name="Farber M."/>
            <person name="Gahlot S."/>
            <person name="Gamble J."/>
            <person name="Gupta D."/>
            <person name="Gupta Y."/>
            <person name="Jackson L."/>
            <person name="Malandrin L."/>
            <person name="Malas T.B."/>
            <person name="Moussa E."/>
            <person name="Nair M."/>
            <person name="Reid A.J."/>
            <person name="Sanders M."/>
            <person name="Sharma J."/>
            <person name="Tracey A."/>
            <person name="Quail M.A."/>
            <person name="Weir W."/>
            <person name="Wastling J.M."/>
            <person name="Hall N."/>
            <person name="Willadsen P."/>
            <person name="Lingelbach K."/>
            <person name="Shiels B."/>
            <person name="Tait A."/>
            <person name="Berriman M."/>
            <person name="Allred D.R."/>
            <person name="Pain A."/>
        </authorList>
    </citation>
    <scope>NUCLEOTIDE SEQUENCE</scope>
    <source>
        <strain evidence="2">1802A</strain>
    </source>
</reference>
<gene>
    <name evidence="2" type="ORF">X943_000686</name>
</gene>
<protein>
    <submittedName>
        <fullName evidence="2">SCP-like extracellular protein family protein</fullName>
    </submittedName>
</protein>
<dbReference type="InterPro" id="IPR001283">
    <property type="entry name" value="CRISP-related"/>
</dbReference>
<dbReference type="AlphaFoldDB" id="A0AAD9LDV6"/>
<evidence type="ECO:0000313" key="3">
    <source>
        <dbReference type="Proteomes" id="UP001195914"/>
    </source>
</evidence>
<comment type="caution">
    <text evidence="2">The sequence shown here is derived from an EMBL/GenBank/DDBJ whole genome shotgun (WGS) entry which is preliminary data.</text>
</comment>
<dbReference type="PANTHER" id="PTHR10334">
    <property type="entry name" value="CYSTEINE-RICH SECRETORY PROTEIN-RELATED"/>
    <property type="match status" value="1"/>
</dbReference>
<dbReference type="EMBL" id="JAHBMH010000073">
    <property type="protein sequence ID" value="KAK1932766.1"/>
    <property type="molecule type" value="Genomic_DNA"/>
</dbReference>
<feature type="domain" description="SCP" evidence="1">
    <location>
        <begin position="1"/>
        <end position="132"/>
    </location>
</feature>
<sequence length="169" mass="19178">MLAALNSYRDFHSSPHLEWSSKLASDARRSANELSRRVSCNLPLYYRDEIGTNYVASDVASFTEELAARFWYEGHSDYDFQEGGPENRNPNVLSFTQLVWKSSKDVGCGVACCDKERLILVCRFHPAGNIQGYYTQNVLEKVSHTPLEPRQPAQFDRLKDVLPGEDADL</sequence>
<dbReference type="SUPFAM" id="SSF55797">
    <property type="entry name" value="PR-1-like"/>
    <property type="match status" value="1"/>
</dbReference>
<evidence type="ECO:0000259" key="1">
    <source>
        <dbReference type="SMART" id="SM00198"/>
    </source>
</evidence>